<accession>A0A212KC14</accession>
<dbReference type="EMBL" id="FLUP01000001">
    <property type="protein sequence ID" value="SBW09294.1"/>
    <property type="molecule type" value="Genomic_DNA"/>
</dbReference>
<gene>
    <name evidence="1" type="ORF">KM92DES2_12665</name>
</gene>
<protein>
    <submittedName>
        <fullName evidence="1">Uncharacterized protein</fullName>
    </submittedName>
</protein>
<proteinExistence type="predicted"/>
<dbReference type="AlphaFoldDB" id="A0A212KC14"/>
<reference evidence="1" key="1">
    <citation type="submission" date="2016-04" db="EMBL/GenBank/DDBJ databases">
        <authorList>
            <person name="Evans L.H."/>
            <person name="Alamgir A."/>
            <person name="Owens N."/>
            <person name="Weber N.D."/>
            <person name="Virtaneva K."/>
            <person name="Barbian K."/>
            <person name="Babar A."/>
            <person name="Rosenke K."/>
        </authorList>
    </citation>
    <scope>NUCLEOTIDE SEQUENCE</scope>
    <source>
        <strain evidence="1">92-2</strain>
    </source>
</reference>
<evidence type="ECO:0000313" key="1">
    <source>
        <dbReference type="EMBL" id="SBW09294.1"/>
    </source>
</evidence>
<sequence>MHVLSTPPAFNLSQNQTLQFKSVQDSCFRRNRNLKDFLPTRYSLVNEPLGLFGPPARLVAAWREERLCPLSFPESTTFFRFAKVFRGDRQSFSQGARSVYAPLCFRSQQLFPFRETFCFTVEPVVFLQSRGAVMLLFAFEVNHFFSFPETFVSP</sequence>
<organism evidence="1">
    <name type="scientific">uncultured Desulfovibrio sp</name>
    <dbReference type="NCBI Taxonomy" id="167968"/>
    <lineage>
        <taxon>Bacteria</taxon>
        <taxon>Pseudomonadati</taxon>
        <taxon>Thermodesulfobacteriota</taxon>
        <taxon>Desulfovibrionia</taxon>
        <taxon>Desulfovibrionales</taxon>
        <taxon>Desulfovibrionaceae</taxon>
        <taxon>Desulfovibrio</taxon>
        <taxon>environmental samples</taxon>
    </lineage>
</organism>
<name>A0A212KC14_9BACT</name>